<evidence type="ECO:0000256" key="9">
    <source>
        <dbReference type="ARBA" id="ARBA00025571"/>
    </source>
</evidence>
<dbReference type="GO" id="GO:0042407">
    <property type="term" value="P:cristae formation"/>
    <property type="evidence" value="ECO:0007669"/>
    <property type="project" value="TreeGrafter"/>
</dbReference>
<keyword evidence="14" id="KW-1185">Reference proteome</keyword>
<comment type="similarity">
    <text evidence="2 10">Belongs to the MICOS complex subunit Mic60 family.</text>
</comment>
<keyword evidence="8 10" id="KW-0472">Membrane</keyword>
<sequence length="585" mass="64373">MLRASRLCQTTAQSACRRRTGLLVAKRMESTTKSTTAKSSGSIGKILVGLAFVSGAAYGGAVYYSLHNQEFRRMFITHIPGASDFVTFLEVALADNELGEVEEYWALAKDYGNKTVDAASNAYDYANDAYSKLTGVSDLSKLDATTTSNSDSLPSTIVSKLPGHKTTQDGTLTSDKASGTTTIVTTPVDQSPRIVVRRVASDHTVVNELSRVITELASILNDAGLANAGRDILTEAELQLQQLNARYQTLEKDQDDVLQRLQQLKQKVDGMEGGLDRLYHDTKVALDATHAATGDKLKHKESEIQEDAIQLREQYQHAFAKRLTAELESQQQRLEHERDQALVDQANELKRLFIRDTKTLIERERAGRLATLDTMAQRFESIESSSLQNAAALDHARQTHQLYVALSAVQDAVGNGSAHHNNNNNNNKQQSFVEEWEALRRGAEHDEGLTKIITSVSRGTVEQGIASVGELSSRFDVVADQVRRVALVPEHGGFGAHIVSFIMSKLLFKKYGLVEGDDVEAVLARSSYYLEKSDVENAARELNQLQGWPKKLAIGWIASARQHLEVKQALEIVESHVVLSSLADA</sequence>
<evidence type="ECO:0000256" key="7">
    <source>
        <dbReference type="ARBA" id="ARBA00023128"/>
    </source>
</evidence>
<feature type="coiled-coil region" evidence="11">
    <location>
        <begin position="317"/>
        <end position="344"/>
    </location>
</feature>
<proteinExistence type="inferred from homology"/>
<dbReference type="PANTHER" id="PTHR15415:SF7">
    <property type="entry name" value="MICOS COMPLEX SUBUNIT MIC60"/>
    <property type="match status" value="1"/>
</dbReference>
<dbReference type="Pfam" id="PF09731">
    <property type="entry name" value="Mitofilin"/>
    <property type="match status" value="1"/>
</dbReference>
<dbReference type="PANTHER" id="PTHR15415">
    <property type="entry name" value="MITOFILIN"/>
    <property type="match status" value="1"/>
</dbReference>
<protein>
    <recommendedName>
        <fullName evidence="3 10">MICOS complex subunit MIC60</fullName>
    </recommendedName>
    <alternativeName>
        <fullName evidence="10">Mitofilin</fullName>
    </alternativeName>
</protein>
<reference evidence="13 14" key="1">
    <citation type="submission" date="2016-07" db="EMBL/GenBank/DDBJ databases">
        <title>Pervasive Adenine N6-methylation of Active Genes in Fungi.</title>
        <authorList>
            <consortium name="DOE Joint Genome Institute"/>
            <person name="Mondo S.J."/>
            <person name="Dannebaum R.O."/>
            <person name="Kuo R.C."/>
            <person name="Labutti K."/>
            <person name="Haridas S."/>
            <person name="Kuo A."/>
            <person name="Salamov A."/>
            <person name="Ahrendt S.R."/>
            <person name="Lipzen A."/>
            <person name="Sullivan W."/>
            <person name="Andreopoulos W.B."/>
            <person name="Clum A."/>
            <person name="Lindquist E."/>
            <person name="Daum C."/>
            <person name="Ramamoorthy G.K."/>
            <person name="Gryganskyi A."/>
            <person name="Culley D."/>
            <person name="Magnuson J.K."/>
            <person name="James T.Y."/>
            <person name="O'Malley M.A."/>
            <person name="Stajich J.E."/>
            <person name="Spatafora J.W."/>
            <person name="Visel A."/>
            <person name="Grigoriev I.V."/>
        </authorList>
    </citation>
    <scope>NUCLEOTIDE SEQUENCE [LARGE SCALE GENOMIC DNA]</scope>
    <source>
        <strain evidence="13 14">NRRL 1336</strain>
    </source>
</reference>
<evidence type="ECO:0000256" key="1">
    <source>
        <dbReference type="ARBA" id="ARBA00004434"/>
    </source>
</evidence>
<evidence type="ECO:0000256" key="11">
    <source>
        <dbReference type="SAM" id="Coils"/>
    </source>
</evidence>
<feature type="compositionally biased region" description="Polar residues" evidence="12">
    <location>
        <begin position="144"/>
        <end position="158"/>
    </location>
</feature>
<keyword evidence="5 10" id="KW-0999">Mitochondrion inner membrane</keyword>
<name>A0A1X2IQ33_9FUNG</name>
<dbReference type="STRING" id="90262.A0A1X2IQ33"/>
<evidence type="ECO:0000256" key="4">
    <source>
        <dbReference type="ARBA" id="ARBA00022692"/>
    </source>
</evidence>
<evidence type="ECO:0000313" key="13">
    <source>
        <dbReference type="EMBL" id="ORZ20381.1"/>
    </source>
</evidence>
<evidence type="ECO:0000256" key="12">
    <source>
        <dbReference type="SAM" id="MobiDB-lite"/>
    </source>
</evidence>
<dbReference type="InterPro" id="IPR019133">
    <property type="entry name" value="MIC60"/>
</dbReference>
<evidence type="ECO:0000256" key="6">
    <source>
        <dbReference type="ARBA" id="ARBA00022989"/>
    </source>
</evidence>
<dbReference type="GO" id="GO:0061617">
    <property type="term" value="C:MICOS complex"/>
    <property type="evidence" value="ECO:0007669"/>
    <property type="project" value="TreeGrafter"/>
</dbReference>
<evidence type="ECO:0000256" key="8">
    <source>
        <dbReference type="ARBA" id="ARBA00023136"/>
    </source>
</evidence>
<evidence type="ECO:0000256" key="3">
    <source>
        <dbReference type="ARBA" id="ARBA00018116"/>
    </source>
</evidence>
<gene>
    <name evidence="13" type="ORF">BCR42DRAFT_488905</name>
</gene>
<dbReference type="EMBL" id="MCGE01000006">
    <property type="protein sequence ID" value="ORZ20381.1"/>
    <property type="molecule type" value="Genomic_DNA"/>
</dbReference>
<keyword evidence="11" id="KW-0175">Coiled coil</keyword>
<comment type="subcellular location">
    <subcellularLocation>
        <location evidence="1 10">Mitochondrion inner membrane</location>
        <topology evidence="1 10">Single-pass membrane protein</topology>
    </subcellularLocation>
</comment>
<dbReference type="Proteomes" id="UP000193560">
    <property type="component" value="Unassembled WGS sequence"/>
</dbReference>
<keyword evidence="6 10" id="KW-1133">Transmembrane helix</keyword>
<organism evidence="13 14">
    <name type="scientific">Absidia repens</name>
    <dbReference type="NCBI Taxonomy" id="90262"/>
    <lineage>
        <taxon>Eukaryota</taxon>
        <taxon>Fungi</taxon>
        <taxon>Fungi incertae sedis</taxon>
        <taxon>Mucoromycota</taxon>
        <taxon>Mucoromycotina</taxon>
        <taxon>Mucoromycetes</taxon>
        <taxon>Mucorales</taxon>
        <taxon>Cunninghamellaceae</taxon>
        <taxon>Absidia</taxon>
    </lineage>
</organism>
<evidence type="ECO:0000313" key="14">
    <source>
        <dbReference type="Proteomes" id="UP000193560"/>
    </source>
</evidence>
<keyword evidence="4 10" id="KW-0812">Transmembrane</keyword>
<feature type="coiled-coil region" evidence="11">
    <location>
        <begin position="226"/>
        <end position="267"/>
    </location>
</feature>
<evidence type="ECO:0000256" key="10">
    <source>
        <dbReference type="RuleBase" id="RU363000"/>
    </source>
</evidence>
<feature type="transmembrane region" description="Helical" evidence="10">
    <location>
        <begin position="46"/>
        <end position="66"/>
    </location>
</feature>
<evidence type="ECO:0000256" key="5">
    <source>
        <dbReference type="ARBA" id="ARBA00022792"/>
    </source>
</evidence>
<dbReference type="OrthoDB" id="10261039at2759"/>
<evidence type="ECO:0000256" key="2">
    <source>
        <dbReference type="ARBA" id="ARBA00010877"/>
    </source>
</evidence>
<comment type="caution">
    <text evidence="13">The sequence shown here is derived from an EMBL/GenBank/DDBJ whole genome shotgun (WGS) entry which is preliminary data.</text>
</comment>
<accession>A0A1X2IQ33</accession>
<feature type="compositionally biased region" description="Polar residues" evidence="12">
    <location>
        <begin position="168"/>
        <end position="178"/>
    </location>
</feature>
<feature type="region of interest" description="Disordered" evidence="12">
    <location>
        <begin position="144"/>
        <end position="178"/>
    </location>
</feature>
<comment type="subunit">
    <text evidence="10">Component of the mitochondrial contact site and cristae organizing system (MICOS) complex.</text>
</comment>
<keyword evidence="7 10" id="KW-0496">Mitochondrion</keyword>
<comment type="function">
    <text evidence="9">Component of the MICOS complex, a large protein complex of the mitochondrial inner membrane that plays crucial roles in the maintenance of crista junctions, inner membrane architecture, and formation of contact sites to the outer membrane. Plays a role in keeping cristae membranes connected to the inner boundary membrane. Also promotes protein import via the mitochondrial intermembrane space assembly (MIA) pathway.</text>
</comment>
<dbReference type="AlphaFoldDB" id="A0A1X2IQ33"/>